<dbReference type="CDD" id="cd00408">
    <property type="entry name" value="DHDPS-like"/>
    <property type="match status" value="1"/>
</dbReference>
<evidence type="ECO:0000256" key="1">
    <source>
        <dbReference type="ARBA" id="ARBA00007592"/>
    </source>
</evidence>
<evidence type="ECO:0000256" key="3">
    <source>
        <dbReference type="PIRNR" id="PIRNR001365"/>
    </source>
</evidence>
<keyword evidence="7" id="KW-1185">Reference proteome</keyword>
<dbReference type="PIRSF" id="PIRSF001365">
    <property type="entry name" value="DHDPS"/>
    <property type="match status" value="1"/>
</dbReference>
<accession>A0A1G8JNC0</accession>
<dbReference type="AlphaFoldDB" id="A0A1G8JNC0"/>
<evidence type="ECO:0000313" key="7">
    <source>
        <dbReference type="Proteomes" id="UP000199050"/>
    </source>
</evidence>
<protein>
    <submittedName>
        <fullName evidence="6">4-hydroxy-tetrahydrodipicolinate synthase</fullName>
    </submittedName>
</protein>
<evidence type="ECO:0000313" key="6">
    <source>
        <dbReference type="EMBL" id="SDI32744.1"/>
    </source>
</evidence>
<dbReference type="EMBL" id="FNDX01000004">
    <property type="protein sequence ID" value="SDI32744.1"/>
    <property type="molecule type" value="Genomic_DNA"/>
</dbReference>
<dbReference type="PANTHER" id="PTHR12128:SF66">
    <property type="entry name" value="4-HYDROXY-2-OXOGLUTARATE ALDOLASE, MITOCHONDRIAL"/>
    <property type="match status" value="1"/>
</dbReference>
<dbReference type="InterPro" id="IPR013785">
    <property type="entry name" value="Aldolase_TIM"/>
</dbReference>
<dbReference type="STRING" id="1174501.SAMN05216192_104242"/>
<feature type="active site" description="Schiff-base intermediate with substrate" evidence="4">
    <location>
        <position position="159"/>
    </location>
</feature>
<evidence type="ECO:0000256" key="4">
    <source>
        <dbReference type="PIRSR" id="PIRSR001365-1"/>
    </source>
</evidence>
<dbReference type="Proteomes" id="UP000199050">
    <property type="component" value="Unassembled WGS sequence"/>
</dbReference>
<sequence>MFQGLSAFPLTPLDETGINEKEFIPLIERLVSAGVDSVGVLGSTGNYAYLTRTQRERVLQLAVQAAGGVPVMTSISALRTLDVLHLAEDAQKAGASAVLFAPVSYQPLTDEEVYHLYEQVTSNLSVPLCVYDNPNTTHFRFSDELHGRIANLPNVAAIKIPGVPAGAEAAGLRIRNLRGLVPSRVALGISGDPSAAAGIKAGCEVWFSVLGGLLPKTCLKLTRLAQAGREEEEGQISSLLEPLWALFRQYGSLRVASAIAQQLGFISEPALPLPLLPLNSSVNEQLTAVLREVAGLESLQN</sequence>
<gene>
    <name evidence="6" type="ORF">SAMN05216192_104242</name>
</gene>
<dbReference type="SUPFAM" id="SSF51569">
    <property type="entry name" value="Aldolase"/>
    <property type="match status" value="1"/>
</dbReference>
<feature type="active site" description="Proton donor/acceptor" evidence="4">
    <location>
        <position position="131"/>
    </location>
</feature>
<dbReference type="GO" id="GO:0008840">
    <property type="term" value="F:4-hydroxy-tetrahydrodipicolinate synthase activity"/>
    <property type="evidence" value="ECO:0007669"/>
    <property type="project" value="TreeGrafter"/>
</dbReference>
<dbReference type="OrthoDB" id="9782828at2"/>
<organism evidence="6 7">
    <name type="scientific">Paenibacillus typhae</name>
    <dbReference type="NCBI Taxonomy" id="1174501"/>
    <lineage>
        <taxon>Bacteria</taxon>
        <taxon>Bacillati</taxon>
        <taxon>Bacillota</taxon>
        <taxon>Bacilli</taxon>
        <taxon>Bacillales</taxon>
        <taxon>Paenibacillaceae</taxon>
        <taxon>Paenibacillus</taxon>
    </lineage>
</organism>
<keyword evidence="2 3" id="KW-0456">Lyase</keyword>
<dbReference type="Pfam" id="PF00701">
    <property type="entry name" value="DHDPS"/>
    <property type="match status" value="1"/>
</dbReference>
<dbReference type="RefSeq" id="WP_090713135.1">
    <property type="nucleotide sequence ID" value="NZ_CBCSKY010000031.1"/>
</dbReference>
<proteinExistence type="inferred from homology"/>
<dbReference type="InterPro" id="IPR002220">
    <property type="entry name" value="DapA-like"/>
</dbReference>
<feature type="binding site" evidence="5">
    <location>
        <position position="44"/>
    </location>
    <ligand>
        <name>pyruvate</name>
        <dbReference type="ChEBI" id="CHEBI:15361"/>
    </ligand>
</feature>
<dbReference type="Gene3D" id="3.20.20.70">
    <property type="entry name" value="Aldolase class I"/>
    <property type="match status" value="1"/>
</dbReference>
<evidence type="ECO:0000256" key="5">
    <source>
        <dbReference type="PIRSR" id="PIRSR001365-2"/>
    </source>
</evidence>
<dbReference type="PANTHER" id="PTHR12128">
    <property type="entry name" value="DIHYDRODIPICOLINATE SYNTHASE"/>
    <property type="match status" value="1"/>
</dbReference>
<dbReference type="SMART" id="SM01130">
    <property type="entry name" value="DHDPS"/>
    <property type="match status" value="1"/>
</dbReference>
<dbReference type="GO" id="GO:0005829">
    <property type="term" value="C:cytosol"/>
    <property type="evidence" value="ECO:0007669"/>
    <property type="project" value="TreeGrafter"/>
</dbReference>
<reference evidence="7" key="1">
    <citation type="submission" date="2016-10" db="EMBL/GenBank/DDBJ databases">
        <authorList>
            <person name="Varghese N."/>
            <person name="Submissions S."/>
        </authorList>
    </citation>
    <scope>NUCLEOTIDE SEQUENCE [LARGE SCALE GENOMIC DNA]</scope>
    <source>
        <strain evidence="7">CGMCC 1.11012</strain>
    </source>
</reference>
<evidence type="ECO:0000256" key="2">
    <source>
        <dbReference type="ARBA" id="ARBA00023239"/>
    </source>
</evidence>
<name>A0A1G8JNC0_9BACL</name>
<comment type="similarity">
    <text evidence="1 3">Belongs to the DapA family.</text>
</comment>